<dbReference type="InterPro" id="IPR032466">
    <property type="entry name" value="Metal_Hydrolase"/>
</dbReference>
<feature type="domain" description="Amidohydrolase-related" evidence="2">
    <location>
        <begin position="147"/>
        <end position="364"/>
    </location>
</feature>
<dbReference type="GO" id="GO:0016831">
    <property type="term" value="F:carboxy-lyase activity"/>
    <property type="evidence" value="ECO:0007669"/>
    <property type="project" value="InterPro"/>
</dbReference>
<gene>
    <name evidence="3" type="ORF">EAS64_27110</name>
</gene>
<sequence>MGEPNLRIGLPFWRQGRSRTAQRGVSMSLSQAAPVIIVSADSHVGPRLREDLRAYCPARRLDDYDALIAQTGPIVNGQALLGHPNAGPGHYDPAARLADMDSDGVAAEVIYHGSQNGEPLPWGGSAKFGIGTFDAFDSSLLELSELGCDIYDRWLADFCSADPKRLLGLFHIPAWDIGKSVEVVRRAGAAGLTGVNFPVCGRAGIRPYNDPAWDPFWAACVENGITLHTHGNGAPIFDAATGPGAEEITITDVGGWTSRRAAHYLIYGQVFDRFPGLTLVITEIEEQWYQSTQWALDSQYRRFGHTPLKKGLPSAYFPTNIYMGASFMSPAQAVEASRDGYAGNVIWGRDYPHMEGAHQAGDFAEPVHLVALRNVMSRVPQHDAVNMAGLNGVRAMGLDGDYLASVAARIGAPTAERLTTPVESFPEVLPLCMAFAGQSGPRPLDKEEMERFKLAPR</sequence>
<dbReference type="InterPro" id="IPR032465">
    <property type="entry name" value="ACMSD"/>
</dbReference>
<organism evidence="3 4">
    <name type="scientific">Trebonia kvetii</name>
    <dbReference type="NCBI Taxonomy" id="2480626"/>
    <lineage>
        <taxon>Bacteria</taxon>
        <taxon>Bacillati</taxon>
        <taxon>Actinomycetota</taxon>
        <taxon>Actinomycetes</taxon>
        <taxon>Streptosporangiales</taxon>
        <taxon>Treboniaceae</taxon>
        <taxon>Trebonia</taxon>
    </lineage>
</organism>
<dbReference type="Gene3D" id="3.20.20.140">
    <property type="entry name" value="Metal-dependent hydrolases"/>
    <property type="match status" value="1"/>
</dbReference>
<comment type="caution">
    <text evidence="3">The sequence shown here is derived from an EMBL/GenBank/DDBJ whole genome shotgun (WGS) entry which is preliminary data.</text>
</comment>
<keyword evidence="3" id="KW-0378">Hydrolase</keyword>
<reference evidence="3 4" key="1">
    <citation type="submission" date="2018-11" db="EMBL/GenBank/DDBJ databases">
        <title>Trebonia kvetii gen.nov., sp.nov., a novel acidophilic actinobacterium, and proposal of the new actinobacterial family Treboniaceae fam. nov.</title>
        <authorList>
            <person name="Rapoport D."/>
            <person name="Sagova-Mareckova M."/>
            <person name="Sedlacek I."/>
            <person name="Provaznik J."/>
            <person name="Kralova S."/>
            <person name="Pavlinic D."/>
            <person name="Benes V."/>
            <person name="Kopecky J."/>
        </authorList>
    </citation>
    <scope>NUCLEOTIDE SEQUENCE [LARGE SCALE GENOMIC DNA]</scope>
    <source>
        <strain evidence="3 4">15Tr583</strain>
    </source>
</reference>
<dbReference type="SUPFAM" id="SSF51556">
    <property type="entry name" value="Metallo-dependent hydrolases"/>
    <property type="match status" value="1"/>
</dbReference>
<evidence type="ECO:0000256" key="1">
    <source>
        <dbReference type="ARBA" id="ARBA00023239"/>
    </source>
</evidence>
<name>A0A6P2BUT9_9ACTN</name>
<dbReference type="InterPro" id="IPR006680">
    <property type="entry name" value="Amidohydro-rel"/>
</dbReference>
<accession>A0A6P2BUT9</accession>
<keyword evidence="4" id="KW-1185">Reference proteome</keyword>
<proteinExistence type="predicted"/>
<dbReference type="Proteomes" id="UP000460272">
    <property type="component" value="Unassembled WGS sequence"/>
</dbReference>
<dbReference type="OrthoDB" id="8673349at2"/>
<evidence type="ECO:0000313" key="3">
    <source>
        <dbReference type="EMBL" id="TVZ02467.1"/>
    </source>
</evidence>
<dbReference type="PANTHER" id="PTHR21240">
    <property type="entry name" value="2-AMINO-3-CARBOXYLMUCONATE-6-SEMIALDEHYDE DECARBOXYLASE"/>
    <property type="match status" value="1"/>
</dbReference>
<dbReference type="GO" id="GO:0019748">
    <property type="term" value="P:secondary metabolic process"/>
    <property type="evidence" value="ECO:0007669"/>
    <property type="project" value="TreeGrafter"/>
</dbReference>
<dbReference type="GO" id="GO:0016787">
    <property type="term" value="F:hydrolase activity"/>
    <property type="evidence" value="ECO:0007669"/>
    <property type="project" value="UniProtKB-KW"/>
</dbReference>
<dbReference type="AlphaFoldDB" id="A0A6P2BUT9"/>
<evidence type="ECO:0000259" key="2">
    <source>
        <dbReference type="Pfam" id="PF04909"/>
    </source>
</evidence>
<dbReference type="GO" id="GO:0005737">
    <property type="term" value="C:cytoplasm"/>
    <property type="evidence" value="ECO:0007669"/>
    <property type="project" value="TreeGrafter"/>
</dbReference>
<protein>
    <submittedName>
        <fullName evidence="3">Amidohydrolase</fullName>
    </submittedName>
</protein>
<dbReference type="EMBL" id="RPFW01000005">
    <property type="protein sequence ID" value="TVZ02467.1"/>
    <property type="molecule type" value="Genomic_DNA"/>
</dbReference>
<dbReference type="Pfam" id="PF04909">
    <property type="entry name" value="Amidohydro_2"/>
    <property type="match status" value="1"/>
</dbReference>
<keyword evidence="1" id="KW-0456">Lyase</keyword>
<evidence type="ECO:0000313" key="4">
    <source>
        <dbReference type="Proteomes" id="UP000460272"/>
    </source>
</evidence>
<dbReference type="PANTHER" id="PTHR21240:SF28">
    <property type="entry name" value="ISO-OROTATE DECARBOXYLASE (EUROFUNG)"/>
    <property type="match status" value="1"/>
</dbReference>